<gene>
    <name evidence="1" type="ORF">EPI10_002952</name>
</gene>
<evidence type="ECO:0000313" key="1">
    <source>
        <dbReference type="EMBL" id="KAA3467984.1"/>
    </source>
</evidence>
<protein>
    <submittedName>
        <fullName evidence="1">Uncharacterized protein</fullName>
    </submittedName>
</protein>
<name>A0A5B6VFX6_9ROSI</name>
<sequence length="109" mass="12105">MSKEFNTLLELIFGPVAITHSCSLDSTRPDPFLNFSSSETGSKTLRIFVNFGVFWRHRHRKISFPINHCSESCGLARPRAKVKAASSPLGLSCRIRLSSVQLNLASVLN</sequence>
<dbReference type="AlphaFoldDB" id="A0A5B6VFX6"/>
<keyword evidence="2" id="KW-1185">Reference proteome</keyword>
<dbReference type="Proteomes" id="UP000325315">
    <property type="component" value="Unassembled WGS sequence"/>
</dbReference>
<accession>A0A5B6VFX6</accession>
<comment type="caution">
    <text evidence="1">The sequence shown here is derived from an EMBL/GenBank/DDBJ whole genome shotgun (WGS) entry which is preliminary data.</text>
</comment>
<proteinExistence type="predicted"/>
<evidence type="ECO:0000313" key="2">
    <source>
        <dbReference type="Proteomes" id="UP000325315"/>
    </source>
</evidence>
<organism evidence="1 2">
    <name type="scientific">Gossypium australe</name>
    <dbReference type="NCBI Taxonomy" id="47621"/>
    <lineage>
        <taxon>Eukaryota</taxon>
        <taxon>Viridiplantae</taxon>
        <taxon>Streptophyta</taxon>
        <taxon>Embryophyta</taxon>
        <taxon>Tracheophyta</taxon>
        <taxon>Spermatophyta</taxon>
        <taxon>Magnoliopsida</taxon>
        <taxon>eudicotyledons</taxon>
        <taxon>Gunneridae</taxon>
        <taxon>Pentapetalae</taxon>
        <taxon>rosids</taxon>
        <taxon>malvids</taxon>
        <taxon>Malvales</taxon>
        <taxon>Malvaceae</taxon>
        <taxon>Malvoideae</taxon>
        <taxon>Gossypium</taxon>
    </lineage>
</organism>
<dbReference type="EMBL" id="SMMG02000007">
    <property type="protein sequence ID" value="KAA3467984.1"/>
    <property type="molecule type" value="Genomic_DNA"/>
</dbReference>
<reference evidence="2" key="1">
    <citation type="journal article" date="2019" name="Plant Biotechnol. J.">
        <title>Genome sequencing of the Australian wild diploid species Gossypium australe highlights disease resistance and delayed gland morphogenesis.</title>
        <authorList>
            <person name="Cai Y."/>
            <person name="Cai X."/>
            <person name="Wang Q."/>
            <person name="Wang P."/>
            <person name="Zhang Y."/>
            <person name="Cai C."/>
            <person name="Xu Y."/>
            <person name="Wang K."/>
            <person name="Zhou Z."/>
            <person name="Wang C."/>
            <person name="Geng S."/>
            <person name="Li B."/>
            <person name="Dong Q."/>
            <person name="Hou Y."/>
            <person name="Wang H."/>
            <person name="Ai P."/>
            <person name="Liu Z."/>
            <person name="Yi F."/>
            <person name="Sun M."/>
            <person name="An G."/>
            <person name="Cheng J."/>
            <person name="Zhang Y."/>
            <person name="Shi Q."/>
            <person name="Xie Y."/>
            <person name="Shi X."/>
            <person name="Chang Y."/>
            <person name="Huang F."/>
            <person name="Chen Y."/>
            <person name="Hong S."/>
            <person name="Mi L."/>
            <person name="Sun Q."/>
            <person name="Zhang L."/>
            <person name="Zhou B."/>
            <person name="Peng R."/>
            <person name="Zhang X."/>
            <person name="Liu F."/>
        </authorList>
    </citation>
    <scope>NUCLEOTIDE SEQUENCE [LARGE SCALE GENOMIC DNA]</scope>
    <source>
        <strain evidence="2">cv. PA1801</strain>
    </source>
</reference>